<protein>
    <submittedName>
        <fullName evidence="2">Uncharacterized protein</fullName>
    </submittedName>
</protein>
<accession>A0A5C3ECM9</accession>
<feature type="compositionally biased region" description="Low complexity" evidence="1">
    <location>
        <begin position="815"/>
        <end position="835"/>
    </location>
</feature>
<feature type="compositionally biased region" description="Acidic residues" evidence="1">
    <location>
        <begin position="875"/>
        <end position="886"/>
    </location>
</feature>
<evidence type="ECO:0000313" key="3">
    <source>
        <dbReference type="Proteomes" id="UP000324022"/>
    </source>
</evidence>
<feature type="region of interest" description="Disordered" evidence="1">
    <location>
        <begin position="475"/>
        <end position="496"/>
    </location>
</feature>
<feature type="region of interest" description="Disordered" evidence="1">
    <location>
        <begin position="380"/>
        <end position="458"/>
    </location>
</feature>
<feature type="region of interest" description="Disordered" evidence="1">
    <location>
        <begin position="118"/>
        <end position="138"/>
    </location>
</feature>
<feature type="compositionally biased region" description="Low complexity" evidence="1">
    <location>
        <begin position="1119"/>
        <end position="1135"/>
    </location>
</feature>
<feature type="compositionally biased region" description="Low complexity" evidence="1">
    <location>
        <begin position="1053"/>
        <end position="1062"/>
    </location>
</feature>
<keyword evidence="3" id="KW-1185">Reference proteome</keyword>
<feature type="region of interest" description="Disordered" evidence="1">
    <location>
        <begin position="864"/>
        <end position="1165"/>
    </location>
</feature>
<gene>
    <name evidence="2" type="ORF">UTRI_04820</name>
</gene>
<feature type="compositionally biased region" description="Low complexity" evidence="1">
    <location>
        <begin position="125"/>
        <end position="138"/>
    </location>
</feature>
<feature type="compositionally biased region" description="Basic and acidic residues" evidence="1">
    <location>
        <begin position="1"/>
        <end position="12"/>
    </location>
</feature>
<feature type="compositionally biased region" description="Polar residues" evidence="1">
    <location>
        <begin position="345"/>
        <end position="366"/>
    </location>
</feature>
<name>A0A5C3ECM9_9BASI</name>
<feature type="compositionally biased region" description="Basic residues" evidence="1">
    <location>
        <begin position="263"/>
        <end position="272"/>
    </location>
</feature>
<feature type="compositionally biased region" description="Acidic residues" evidence="1">
    <location>
        <begin position="788"/>
        <end position="799"/>
    </location>
</feature>
<feature type="region of interest" description="Disordered" evidence="1">
    <location>
        <begin position="1"/>
        <end position="74"/>
    </location>
</feature>
<feature type="region of interest" description="Disordered" evidence="1">
    <location>
        <begin position="320"/>
        <end position="366"/>
    </location>
</feature>
<feature type="compositionally biased region" description="Polar residues" evidence="1">
    <location>
        <begin position="45"/>
        <end position="74"/>
    </location>
</feature>
<evidence type="ECO:0000313" key="2">
    <source>
        <dbReference type="EMBL" id="SPO28423.1"/>
    </source>
</evidence>
<feature type="region of interest" description="Disordered" evidence="1">
    <location>
        <begin position="157"/>
        <end position="186"/>
    </location>
</feature>
<feature type="compositionally biased region" description="Basic and acidic residues" evidence="1">
    <location>
        <begin position="1030"/>
        <end position="1042"/>
    </location>
</feature>
<feature type="compositionally biased region" description="Low complexity" evidence="1">
    <location>
        <begin position="157"/>
        <end position="171"/>
    </location>
</feature>
<feature type="compositionally biased region" description="Low complexity" evidence="1">
    <location>
        <begin position="30"/>
        <end position="39"/>
    </location>
</feature>
<dbReference type="AlphaFoldDB" id="A0A5C3ECM9"/>
<sequence>MSDVAPESRDDDPPSLITKPTIVDNAEHTPSLPSSASSEPPLPINSHSTSLPHSTALPSALPSAQTSPGAQIPEFNSTVSTLQLASEALSTIPQHDPNAAHVPIAAVELLSAIQRKTKKAPAIQSPRPGSARSRSAATTPVPTALLLGVKHDSFDVTAASSRATTPTRTPSGRAKRQRRERNAATPIASVSALPSIEQNDRRRSARVAKAVTASASDSPTMPNLALFGFSPYLENLVMNAKETDRRTRSGARGIRPPVDRAPTRVKRTTAKSKNKETDPDGPDDEAKIELYRQLCIISYQLQAHLDMVPHKSLEQLRAQFATPPPDEDDGKLAPTGNDSAVPGASVNQSRATTPALPLQNQDQRPASNAATISYQQPVVVKAEPPQSPQLSYIEPQRSKPAFSPESSPEVALMHSLRSAYNDGPSHYPSYPQSNHQPRDSPEPYPWSTKVDQEEDEPMSPVFRPVRANIMSISALMDGPSHPSKQRTPSPELIRTPSRPEEMLLPSFMQEWTEEDEMASQILSTCAAAIPKLDTTELDRLTQIAQLAAFDLEMLSVPSSPRASTPSSLGVAEQQRREALSKFDPKRLNPLDTLDTEQLYNREEAEYLEEQQSNEDLYQCVRYLSSFDEVVDEWRAGELSRLRLQLEMRKAEIDRIWTCDRKFAWSNYVNDRAGELYRKAAMEASRTKWQAEMELDLLAVHRRKTRGLEKLTKNIWLPDGESAGDKEVVDLYNRFGKFLSAAKYTENDDPLVRADIRKLRDALREQKRHSKQATQSEDTAEPAGQEEVQTNEEEASEPADVDAVSSESESEDYDSDSSYASTSSSSSSGISSLPSFSSVCSTPLLPSISVADAISEMDIVVLPPDSAPASIHPAEMDEDDSDGEADESLWARQMRLATALSGVQTPAAGSALPSRATSPANSVKASMAKTQQQQRNRKRKKRPPPPGARLWKKGRVQQDDLPTAAHGEEEDVEMAHPDEGGWQNGDSHHQQKREERREGLVVEDGIPNDGPPKQALHSHSHIIHQDQQQQQEERGYPYRDQHRGYGHAYGGYGMHSSYSTGEYPEYERPPPYDNSHYSNRGYPYPLADGYHPQQQPSYGVREPYPARTPPPELLHHEQQEQQQQLQQQQQQQQQQLYPSHGSTTQHHHAGGYPPAPLPPGRPQWPY</sequence>
<dbReference type="EMBL" id="OOIN01000022">
    <property type="protein sequence ID" value="SPO28423.1"/>
    <property type="molecule type" value="Genomic_DNA"/>
</dbReference>
<organism evidence="2 3">
    <name type="scientific">Ustilago trichophora</name>
    <dbReference type="NCBI Taxonomy" id="86804"/>
    <lineage>
        <taxon>Eukaryota</taxon>
        <taxon>Fungi</taxon>
        <taxon>Dikarya</taxon>
        <taxon>Basidiomycota</taxon>
        <taxon>Ustilaginomycotina</taxon>
        <taxon>Ustilaginomycetes</taxon>
        <taxon>Ustilaginales</taxon>
        <taxon>Ustilaginaceae</taxon>
        <taxon>Ustilago</taxon>
    </lineage>
</organism>
<proteinExistence type="predicted"/>
<feature type="compositionally biased region" description="Basic and acidic residues" evidence="1">
    <location>
        <begin position="273"/>
        <end position="285"/>
    </location>
</feature>
<feature type="compositionally biased region" description="Polar residues" evidence="1">
    <location>
        <begin position="914"/>
        <end position="923"/>
    </location>
</feature>
<dbReference type="OrthoDB" id="2556461at2759"/>
<feature type="region of interest" description="Disordered" evidence="1">
    <location>
        <begin position="243"/>
        <end position="285"/>
    </location>
</feature>
<evidence type="ECO:0000256" key="1">
    <source>
        <dbReference type="SAM" id="MobiDB-lite"/>
    </source>
</evidence>
<feature type="region of interest" description="Disordered" evidence="1">
    <location>
        <begin position="763"/>
        <end position="835"/>
    </location>
</feature>
<feature type="compositionally biased region" description="Pro residues" evidence="1">
    <location>
        <begin position="1152"/>
        <end position="1165"/>
    </location>
</feature>
<reference evidence="2 3" key="1">
    <citation type="submission" date="2018-03" db="EMBL/GenBank/DDBJ databases">
        <authorList>
            <person name="Guldener U."/>
        </authorList>
    </citation>
    <scope>NUCLEOTIDE SEQUENCE [LARGE SCALE GENOMIC DNA]</scope>
    <source>
        <strain evidence="2 3">NBRC100155</strain>
    </source>
</reference>
<feature type="compositionally biased region" description="Basic and acidic residues" evidence="1">
    <location>
        <begin position="985"/>
        <end position="999"/>
    </location>
</feature>
<dbReference type="Proteomes" id="UP000324022">
    <property type="component" value="Unassembled WGS sequence"/>
</dbReference>